<evidence type="ECO:0000256" key="3">
    <source>
        <dbReference type="ARBA" id="ARBA00022737"/>
    </source>
</evidence>
<keyword evidence="4 7" id="KW-0863">Zinc-finger</keyword>
<comment type="subcellular location">
    <subcellularLocation>
        <location evidence="1">Nucleus</location>
    </subcellularLocation>
</comment>
<gene>
    <name evidence="9" type="ORF">BSTOLATCC_MIC46444</name>
</gene>
<evidence type="ECO:0000256" key="1">
    <source>
        <dbReference type="ARBA" id="ARBA00004123"/>
    </source>
</evidence>
<dbReference type="SUPFAM" id="SSF57667">
    <property type="entry name" value="beta-beta-alpha zinc fingers"/>
    <property type="match status" value="2"/>
</dbReference>
<keyword evidence="2" id="KW-0479">Metal-binding</keyword>
<feature type="domain" description="C2H2-type" evidence="8">
    <location>
        <begin position="99"/>
        <end position="127"/>
    </location>
</feature>
<dbReference type="InterPro" id="IPR036236">
    <property type="entry name" value="Znf_C2H2_sf"/>
</dbReference>
<dbReference type="SMART" id="SM00355">
    <property type="entry name" value="ZnF_C2H2"/>
    <property type="match status" value="3"/>
</dbReference>
<evidence type="ECO:0000256" key="4">
    <source>
        <dbReference type="ARBA" id="ARBA00022771"/>
    </source>
</evidence>
<accession>A0AAU9JU41</accession>
<dbReference type="InterPro" id="IPR050888">
    <property type="entry name" value="ZnF_C2H2-type_TF"/>
</dbReference>
<evidence type="ECO:0000256" key="7">
    <source>
        <dbReference type="PROSITE-ProRule" id="PRU00042"/>
    </source>
</evidence>
<dbReference type="PANTHER" id="PTHR24406">
    <property type="entry name" value="TRANSCRIPTIONAL REPRESSOR CTCFL-RELATED"/>
    <property type="match status" value="1"/>
</dbReference>
<protein>
    <recommendedName>
        <fullName evidence="8">C2H2-type domain-containing protein</fullName>
    </recommendedName>
</protein>
<evidence type="ECO:0000256" key="2">
    <source>
        <dbReference type="ARBA" id="ARBA00022723"/>
    </source>
</evidence>
<organism evidence="9 10">
    <name type="scientific">Blepharisma stoltei</name>
    <dbReference type="NCBI Taxonomy" id="1481888"/>
    <lineage>
        <taxon>Eukaryota</taxon>
        <taxon>Sar</taxon>
        <taxon>Alveolata</taxon>
        <taxon>Ciliophora</taxon>
        <taxon>Postciliodesmatophora</taxon>
        <taxon>Heterotrichea</taxon>
        <taxon>Heterotrichida</taxon>
        <taxon>Blepharismidae</taxon>
        <taxon>Blepharisma</taxon>
    </lineage>
</organism>
<dbReference type="InterPro" id="IPR013087">
    <property type="entry name" value="Znf_C2H2_type"/>
</dbReference>
<sequence length="164" mass="19184">MDPIMKSELYSMFLWPFDSEIPYLPHINAFGDDTYAKSKPSFTPKIFNCTSVQCCQQKNTKTTGDIRSIICELCGRSFKNYKGLKQHSGKLHSKNDKIYHCSICEKKFNNKFVAKYHTEQVHQDKKKVMCPLCKLVFYNKYVLEKHDKLMHASNLSDTMDIEKH</sequence>
<name>A0AAU9JU41_9CILI</name>
<evidence type="ECO:0000256" key="6">
    <source>
        <dbReference type="ARBA" id="ARBA00023242"/>
    </source>
</evidence>
<dbReference type="Pfam" id="PF13894">
    <property type="entry name" value="zf-C2H2_4"/>
    <property type="match status" value="1"/>
</dbReference>
<evidence type="ECO:0000313" key="10">
    <source>
        <dbReference type="Proteomes" id="UP001162131"/>
    </source>
</evidence>
<dbReference type="Pfam" id="PF12874">
    <property type="entry name" value="zf-met"/>
    <property type="match status" value="1"/>
</dbReference>
<dbReference type="AlphaFoldDB" id="A0AAU9JU41"/>
<keyword evidence="6" id="KW-0539">Nucleus</keyword>
<keyword evidence="10" id="KW-1185">Reference proteome</keyword>
<dbReference type="Proteomes" id="UP001162131">
    <property type="component" value="Unassembled WGS sequence"/>
</dbReference>
<dbReference type="EMBL" id="CAJZBQ010000046">
    <property type="protein sequence ID" value="CAG9328443.1"/>
    <property type="molecule type" value="Genomic_DNA"/>
</dbReference>
<reference evidence="9" key="1">
    <citation type="submission" date="2021-09" db="EMBL/GenBank/DDBJ databases">
        <authorList>
            <consortium name="AG Swart"/>
            <person name="Singh M."/>
            <person name="Singh A."/>
            <person name="Seah K."/>
            <person name="Emmerich C."/>
        </authorList>
    </citation>
    <scope>NUCLEOTIDE SEQUENCE</scope>
    <source>
        <strain evidence="9">ATCC30299</strain>
    </source>
</reference>
<comment type="caution">
    <text evidence="9">The sequence shown here is derived from an EMBL/GenBank/DDBJ whole genome shotgun (WGS) entry which is preliminary data.</text>
</comment>
<proteinExistence type="predicted"/>
<keyword evidence="5" id="KW-0862">Zinc</keyword>
<dbReference type="PROSITE" id="PS00028">
    <property type="entry name" value="ZINC_FINGER_C2H2_1"/>
    <property type="match status" value="3"/>
</dbReference>
<dbReference type="Gene3D" id="3.30.160.60">
    <property type="entry name" value="Classic Zinc Finger"/>
    <property type="match status" value="2"/>
</dbReference>
<keyword evidence="3" id="KW-0677">Repeat</keyword>
<evidence type="ECO:0000259" key="8">
    <source>
        <dbReference type="PROSITE" id="PS50157"/>
    </source>
</evidence>
<evidence type="ECO:0000313" key="9">
    <source>
        <dbReference type="EMBL" id="CAG9328443.1"/>
    </source>
</evidence>
<dbReference type="GO" id="GO:0008270">
    <property type="term" value="F:zinc ion binding"/>
    <property type="evidence" value="ECO:0007669"/>
    <property type="project" value="UniProtKB-KW"/>
</dbReference>
<dbReference type="PROSITE" id="PS50157">
    <property type="entry name" value="ZINC_FINGER_C2H2_2"/>
    <property type="match status" value="2"/>
</dbReference>
<evidence type="ECO:0000256" key="5">
    <source>
        <dbReference type="ARBA" id="ARBA00022833"/>
    </source>
</evidence>
<feature type="domain" description="C2H2-type" evidence="8">
    <location>
        <begin position="69"/>
        <end position="97"/>
    </location>
</feature>
<dbReference type="GO" id="GO:0005634">
    <property type="term" value="C:nucleus"/>
    <property type="evidence" value="ECO:0007669"/>
    <property type="project" value="UniProtKB-SubCell"/>
</dbReference>